<dbReference type="EMBL" id="ML179318">
    <property type="protein sequence ID" value="THU91025.1"/>
    <property type="molecule type" value="Genomic_DNA"/>
</dbReference>
<dbReference type="AlphaFoldDB" id="A0A4V4HEJ2"/>
<dbReference type="OrthoDB" id="2416294at2759"/>
<reference evidence="1 2" key="1">
    <citation type="journal article" date="2019" name="Nat. Ecol. Evol.">
        <title>Megaphylogeny resolves global patterns of mushroom evolution.</title>
        <authorList>
            <person name="Varga T."/>
            <person name="Krizsan K."/>
            <person name="Foldi C."/>
            <person name="Dima B."/>
            <person name="Sanchez-Garcia M."/>
            <person name="Sanchez-Ramirez S."/>
            <person name="Szollosi G.J."/>
            <person name="Szarkandi J.G."/>
            <person name="Papp V."/>
            <person name="Albert L."/>
            <person name="Andreopoulos W."/>
            <person name="Angelini C."/>
            <person name="Antonin V."/>
            <person name="Barry K.W."/>
            <person name="Bougher N.L."/>
            <person name="Buchanan P."/>
            <person name="Buyck B."/>
            <person name="Bense V."/>
            <person name="Catcheside P."/>
            <person name="Chovatia M."/>
            <person name="Cooper J."/>
            <person name="Damon W."/>
            <person name="Desjardin D."/>
            <person name="Finy P."/>
            <person name="Geml J."/>
            <person name="Haridas S."/>
            <person name="Hughes K."/>
            <person name="Justo A."/>
            <person name="Karasinski D."/>
            <person name="Kautmanova I."/>
            <person name="Kiss B."/>
            <person name="Kocsube S."/>
            <person name="Kotiranta H."/>
            <person name="LaButti K.M."/>
            <person name="Lechner B.E."/>
            <person name="Liimatainen K."/>
            <person name="Lipzen A."/>
            <person name="Lukacs Z."/>
            <person name="Mihaltcheva S."/>
            <person name="Morgado L.N."/>
            <person name="Niskanen T."/>
            <person name="Noordeloos M.E."/>
            <person name="Ohm R.A."/>
            <person name="Ortiz-Santana B."/>
            <person name="Ovrebo C."/>
            <person name="Racz N."/>
            <person name="Riley R."/>
            <person name="Savchenko A."/>
            <person name="Shiryaev A."/>
            <person name="Soop K."/>
            <person name="Spirin V."/>
            <person name="Szebenyi C."/>
            <person name="Tomsovsky M."/>
            <person name="Tulloss R.E."/>
            <person name="Uehling J."/>
            <person name="Grigoriev I.V."/>
            <person name="Vagvolgyi C."/>
            <person name="Papp T."/>
            <person name="Martin F.M."/>
            <person name="Miettinen O."/>
            <person name="Hibbett D.S."/>
            <person name="Nagy L.G."/>
        </authorList>
    </citation>
    <scope>NUCLEOTIDE SEQUENCE [LARGE SCALE GENOMIC DNA]</scope>
    <source>
        <strain evidence="1 2">CBS 962.96</strain>
    </source>
</reference>
<name>A0A4V4HEJ2_DENBC</name>
<accession>A0A4V4HEJ2</accession>
<dbReference type="PROSITE" id="PS51257">
    <property type="entry name" value="PROKAR_LIPOPROTEIN"/>
    <property type="match status" value="1"/>
</dbReference>
<sequence>MSFSKKIALKSLEAVPLESICQCTCYSLFSCFTTSYFFNLNSFCNCSQKFIDTYSQGLNGRQAAWATHKYKSHRILPESLMNDMEQENVA</sequence>
<organism evidence="1 2">
    <name type="scientific">Dendrothele bispora (strain CBS 962.96)</name>
    <dbReference type="NCBI Taxonomy" id="1314807"/>
    <lineage>
        <taxon>Eukaryota</taxon>
        <taxon>Fungi</taxon>
        <taxon>Dikarya</taxon>
        <taxon>Basidiomycota</taxon>
        <taxon>Agaricomycotina</taxon>
        <taxon>Agaricomycetes</taxon>
        <taxon>Agaricomycetidae</taxon>
        <taxon>Agaricales</taxon>
        <taxon>Agaricales incertae sedis</taxon>
        <taxon>Dendrothele</taxon>
    </lineage>
</organism>
<evidence type="ECO:0000313" key="2">
    <source>
        <dbReference type="Proteomes" id="UP000297245"/>
    </source>
</evidence>
<evidence type="ECO:0000313" key="1">
    <source>
        <dbReference type="EMBL" id="THU91025.1"/>
    </source>
</evidence>
<dbReference type="Proteomes" id="UP000297245">
    <property type="component" value="Unassembled WGS sequence"/>
</dbReference>
<keyword evidence="2" id="KW-1185">Reference proteome</keyword>
<protein>
    <submittedName>
        <fullName evidence="1">Uncharacterized protein</fullName>
    </submittedName>
</protein>
<proteinExistence type="predicted"/>
<gene>
    <name evidence="1" type="ORF">K435DRAFT_675019</name>
</gene>